<keyword evidence="5" id="KW-0689">Ribosomal protein</keyword>
<evidence type="ECO:0008006" key="8">
    <source>
        <dbReference type="Google" id="ProtNLM"/>
    </source>
</evidence>
<keyword evidence="4" id="KW-0934">Plastid</keyword>
<dbReference type="InterPro" id="IPR001141">
    <property type="entry name" value="Ribosomal_eL27"/>
</dbReference>
<comment type="subcellular location">
    <subcellularLocation>
        <location evidence="1">Plastid</location>
        <location evidence="1">Chloroplast</location>
    </subcellularLocation>
</comment>
<evidence type="ECO:0000256" key="1">
    <source>
        <dbReference type="ARBA" id="ARBA00004229"/>
    </source>
</evidence>
<evidence type="ECO:0000313" key="7">
    <source>
        <dbReference type="EMBL" id="CAD9399630.1"/>
    </source>
</evidence>
<evidence type="ECO:0000256" key="6">
    <source>
        <dbReference type="ARBA" id="ARBA00023274"/>
    </source>
</evidence>
<dbReference type="GO" id="GO:0003735">
    <property type="term" value="F:structural constituent of ribosome"/>
    <property type="evidence" value="ECO:0007669"/>
    <property type="project" value="InterPro"/>
</dbReference>
<comment type="similarity">
    <text evidence="2">Belongs to the eukaryotic ribosomal protein eL27 family.</text>
</comment>
<gene>
    <name evidence="7" type="ORF">DSPE1174_LOCUS8279</name>
</gene>
<dbReference type="GO" id="GO:1990904">
    <property type="term" value="C:ribonucleoprotein complex"/>
    <property type="evidence" value="ECO:0007669"/>
    <property type="project" value="UniProtKB-KW"/>
</dbReference>
<dbReference type="AlphaFoldDB" id="A0A7S2BLT2"/>
<dbReference type="PANTHER" id="PTHR10497">
    <property type="entry name" value="60S RIBOSOMAL PROTEIN L27"/>
    <property type="match status" value="1"/>
</dbReference>
<dbReference type="GO" id="GO:0005840">
    <property type="term" value="C:ribosome"/>
    <property type="evidence" value="ECO:0007669"/>
    <property type="project" value="UniProtKB-KW"/>
</dbReference>
<evidence type="ECO:0000256" key="3">
    <source>
        <dbReference type="ARBA" id="ARBA00022528"/>
    </source>
</evidence>
<evidence type="ECO:0000256" key="4">
    <source>
        <dbReference type="ARBA" id="ARBA00022640"/>
    </source>
</evidence>
<keyword evidence="3" id="KW-0150">Chloroplast</keyword>
<dbReference type="CDD" id="cd06090">
    <property type="entry name" value="KOW_RPL27"/>
    <property type="match status" value="1"/>
</dbReference>
<organism evidence="7">
    <name type="scientific">Octactis speculum</name>
    <dbReference type="NCBI Taxonomy" id="3111310"/>
    <lineage>
        <taxon>Eukaryota</taxon>
        <taxon>Sar</taxon>
        <taxon>Stramenopiles</taxon>
        <taxon>Ochrophyta</taxon>
        <taxon>Dictyochophyceae</taxon>
        <taxon>Dictyochales</taxon>
        <taxon>Dictyochaceae</taxon>
        <taxon>Octactis</taxon>
    </lineage>
</organism>
<proteinExistence type="inferred from homology"/>
<evidence type="ECO:0000256" key="5">
    <source>
        <dbReference type="ARBA" id="ARBA00022980"/>
    </source>
</evidence>
<dbReference type="InterPro" id="IPR038655">
    <property type="entry name" value="Ribosomal_eL27_sf"/>
</dbReference>
<dbReference type="InterPro" id="IPR008991">
    <property type="entry name" value="Translation_prot_SH3-like_sf"/>
</dbReference>
<dbReference type="GO" id="GO:0006412">
    <property type="term" value="P:translation"/>
    <property type="evidence" value="ECO:0007669"/>
    <property type="project" value="InterPro"/>
</dbReference>
<reference evidence="7" key="1">
    <citation type="submission" date="2021-01" db="EMBL/GenBank/DDBJ databases">
        <authorList>
            <person name="Corre E."/>
            <person name="Pelletier E."/>
            <person name="Niang G."/>
            <person name="Scheremetjew M."/>
            <person name="Finn R."/>
            <person name="Kale V."/>
            <person name="Holt S."/>
            <person name="Cochrane G."/>
            <person name="Meng A."/>
            <person name="Brown T."/>
            <person name="Cohen L."/>
        </authorList>
    </citation>
    <scope>NUCLEOTIDE SEQUENCE</scope>
    <source>
        <strain evidence="7">CCMP1381</strain>
    </source>
</reference>
<name>A0A7S2BLT2_9STRA</name>
<protein>
    <recommendedName>
        <fullName evidence="8">60S ribosomal protein L27</fullName>
    </recommendedName>
</protein>
<dbReference type="SUPFAM" id="SSF50104">
    <property type="entry name" value="Translation proteins SH3-like domain"/>
    <property type="match status" value="1"/>
</dbReference>
<keyword evidence="6" id="KW-0687">Ribonucleoprotein</keyword>
<accession>A0A7S2BLT2</accession>
<evidence type="ECO:0000256" key="2">
    <source>
        <dbReference type="ARBA" id="ARBA00009124"/>
    </source>
</evidence>
<sequence length="145" mass="16752">MAPMIKQGKVVVLLHGRYAGRKAVVVKTCDENSNDRKFPHAIVAGIDRYPRKITRAMTKEKKEKRSRIKPFLKHVNLSHLMPTRYQCDFDLKKIVDSGSKDGGKFLDARKDVKKLFEEKYLGQSTAKVSEKKATGMNYFFKKLRF</sequence>
<dbReference type="EMBL" id="HBGS01015813">
    <property type="protein sequence ID" value="CAD9399630.1"/>
    <property type="molecule type" value="Transcribed_RNA"/>
</dbReference>
<dbReference type="GO" id="GO:0009507">
    <property type="term" value="C:chloroplast"/>
    <property type="evidence" value="ECO:0007669"/>
    <property type="project" value="UniProtKB-SubCell"/>
</dbReference>
<dbReference type="Pfam" id="PF01777">
    <property type="entry name" value="Ribosomal_L27e"/>
    <property type="match status" value="1"/>
</dbReference>
<dbReference type="InterPro" id="IPR041991">
    <property type="entry name" value="Ribosomal_eL27_KOW"/>
</dbReference>
<dbReference type="Gene3D" id="2.30.30.770">
    <property type="match status" value="1"/>
</dbReference>